<accession>A0ABN3Y402</accession>
<feature type="region of interest" description="Disordered" evidence="2">
    <location>
        <begin position="18"/>
        <end position="68"/>
    </location>
</feature>
<dbReference type="EMBL" id="BAAAXQ010000006">
    <property type="protein sequence ID" value="GAA3009685.1"/>
    <property type="molecule type" value="Genomic_DNA"/>
</dbReference>
<keyword evidence="1" id="KW-0092">Biotin</keyword>
<dbReference type="InterPro" id="IPR050709">
    <property type="entry name" value="Biotin_Carboxyl_Carrier/Decarb"/>
</dbReference>
<dbReference type="PANTHER" id="PTHR45266">
    <property type="entry name" value="OXALOACETATE DECARBOXYLASE ALPHA CHAIN"/>
    <property type="match status" value="1"/>
</dbReference>
<name>A0ABN3Y402_9ENTE</name>
<comment type="caution">
    <text evidence="4">The sequence shown here is derived from an EMBL/GenBank/DDBJ whole genome shotgun (WGS) entry which is preliminary data.</text>
</comment>
<protein>
    <submittedName>
        <fullName evidence="4">Biotin/lipoyl-binding protein</fullName>
    </submittedName>
</protein>
<dbReference type="PROSITE" id="PS00188">
    <property type="entry name" value="BIOTIN"/>
    <property type="match status" value="1"/>
</dbReference>
<dbReference type="Proteomes" id="UP001501577">
    <property type="component" value="Unassembled WGS sequence"/>
</dbReference>
<evidence type="ECO:0000313" key="5">
    <source>
        <dbReference type="Proteomes" id="UP001501577"/>
    </source>
</evidence>
<dbReference type="Pfam" id="PF00364">
    <property type="entry name" value="Biotin_lipoyl"/>
    <property type="match status" value="1"/>
</dbReference>
<reference evidence="4 5" key="1">
    <citation type="journal article" date="2019" name="Int. J. Syst. Evol. Microbiol.">
        <title>The Global Catalogue of Microorganisms (GCM) 10K type strain sequencing project: providing services to taxonomists for standard genome sequencing and annotation.</title>
        <authorList>
            <consortium name="The Broad Institute Genomics Platform"/>
            <consortium name="The Broad Institute Genome Sequencing Center for Infectious Disease"/>
            <person name="Wu L."/>
            <person name="Ma J."/>
        </authorList>
    </citation>
    <scope>NUCLEOTIDE SEQUENCE [LARGE SCALE GENOMIC DNA]</scope>
    <source>
        <strain evidence="4 5">JCM 8736</strain>
    </source>
</reference>
<dbReference type="PANTHER" id="PTHR45266:SF3">
    <property type="entry name" value="OXALOACETATE DECARBOXYLASE ALPHA CHAIN"/>
    <property type="match status" value="1"/>
</dbReference>
<evidence type="ECO:0000259" key="3">
    <source>
        <dbReference type="PROSITE" id="PS50968"/>
    </source>
</evidence>
<organism evidence="4 5">
    <name type="scientific">Tetragenococcus solitarius</name>
    <dbReference type="NCBI Taxonomy" id="71453"/>
    <lineage>
        <taxon>Bacteria</taxon>
        <taxon>Bacillati</taxon>
        <taxon>Bacillota</taxon>
        <taxon>Bacilli</taxon>
        <taxon>Lactobacillales</taxon>
        <taxon>Enterococcaceae</taxon>
        <taxon>Tetragenococcus</taxon>
    </lineage>
</organism>
<dbReference type="InterPro" id="IPR001882">
    <property type="entry name" value="Biotin_BS"/>
</dbReference>
<gene>
    <name evidence="4" type="ORF">GCM10019998_02230</name>
</gene>
<evidence type="ECO:0000256" key="1">
    <source>
        <dbReference type="ARBA" id="ARBA00023267"/>
    </source>
</evidence>
<feature type="compositionally biased region" description="Polar residues" evidence="2">
    <location>
        <begin position="51"/>
        <end position="61"/>
    </location>
</feature>
<dbReference type="RefSeq" id="WP_068708226.1">
    <property type="nucleotide sequence ID" value="NZ_BAAAXQ010000006.1"/>
</dbReference>
<proteinExistence type="predicted"/>
<feature type="domain" description="Lipoyl-binding" evidence="3">
    <location>
        <begin position="53"/>
        <end position="127"/>
    </location>
</feature>
<keyword evidence="5" id="KW-1185">Reference proteome</keyword>
<dbReference type="SUPFAM" id="SSF51230">
    <property type="entry name" value="Single hybrid motif"/>
    <property type="match status" value="1"/>
</dbReference>
<dbReference type="PROSITE" id="PS50968">
    <property type="entry name" value="BIOTINYL_LIPOYL"/>
    <property type="match status" value="1"/>
</dbReference>
<dbReference type="InterPro" id="IPR011053">
    <property type="entry name" value="Single_hybrid_motif"/>
</dbReference>
<evidence type="ECO:0000256" key="2">
    <source>
        <dbReference type="SAM" id="MobiDB-lite"/>
    </source>
</evidence>
<feature type="compositionally biased region" description="Basic and acidic residues" evidence="2">
    <location>
        <begin position="22"/>
        <end position="39"/>
    </location>
</feature>
<dbReference type="InterPro" id="IPR000089">
    <property type="entry name" value="Biotin_lipoyl"/>
</dbReference>
<dbReference type="Gene3D" id="2.40.50.100">
    <property type="match status" value="1"/>
</dbReference>
<sequence length="127" mass="13815">MNKYEVEIDGKLYRVTIEEISEGERSEPKNNPRKNEEQNKTVQKSEPAPSTPSSNSGNGQKVTAPMPGNVLKVAVKEGQSVQKGDMVMILEAMKMENEIVAPADGTVSAIHVAEGQSVESDDVLFEI</sequence>
<dbReference type="CDD" id="cd06850">
    <property type="entry name" value="biotinyl_domain"/>
    <property type="match status" value="1"/>
</dbReference>
<evidence type="ECO:0000313" key="4">
    <source>
        <dbReference type="EMBL" id="GAA3009685.1"/>
    </source>
</evidence>